<keyword evidence="9" id="KW-1185">Reference proteome</keyword>
<dbReference type="Proteomes" id="UP000095185">
    <property type="component" value="Chromosome"/>
</dbReference>
<dbReference type="InterPro" id="IPR039428">
    <property type="entry name" value="NUOK/Mnh_C1-like"/>
</dbReference>
<gene>
    <name evidence="8" type="ORF">BIU88_00095</name>
</gene>
<dbReference type="AlphaFoldDB" id="A0A1D8D4G6"/>
<evidence type="ECO:0000313" key="9">
    <source>
        <dbReference type="Proteomes" id="UP000095185"/>
    </source>
</evidence>
<keyword evidence="4 7" id="KW-0812">Transmembrane</keyword>
<dbReference type="Gene3D" id="1.10.287.3510">
    <property type="match status" value="1"/>
</dbReference>
<organism evidence="8 9">
    <name type="scientific">Chlorobaculum limnaeum</name>
    <dbReference type="NCBI Taxonomy" id="274537"/>
    <lineage>
        <taxon>Bacteria</taxon>
        <taxon>Pseudomonadati</taxon>
        <taxon>Chlorobiota</taxon>
        <taxon>Chlorobiia</taxon>
        <taxon>Chlorobiales</taxon>
        <taxon>Chlorobiaceae</taxon>
        <taxon>Chlorobaculum</taxon>
    </lineage>
</organism>
<name>A0A1D8D4G6_CHLLM</name>
<accession>A0A1D8D4G6</accession>
<evidence type="ECO:0000313" key="8">
    <source>
        <dbReference type="EMBL" id="AOS82698.1"/>
    </source>
</evidence>
<dbReference type="OrthoDB" id="9799219at2"/>
<dbReference type="EMBL" id="CP017305">
    <property type="protein sequence ID" value="AOS82698.1"/>
    <property type="molecule type" value="Genomic_DNA"/>
</dbReference>
<reference evidence="8" key="1">
    <citation type="submission" date="2016-09" db="EMBL/GenBank/DDBJ databases">
        <title>Genome sequence of Chlorobaculum limnaeum.</title>
        <authorList>
            <person name="Liu Z."/>
            <person name="Tank M."/>
            <person name="Bryant D.A."/>
        </authorList>
    </citation>
    <scope>NUCLEOTIDE SEQUENCE [LARGE SCALE GENOMIC DNA]</scope>
    <source>
        <strain evidence="8">DSM 1677</strain>
    </source>
</reference>
<dbReference type="GO" id="GO:0005886">
    <property type="term" value="C:plasma membrane"/>
    <property type="evidence" value="ECO:0007669"/>
    <property type="project" value="UniProtKB-SubCell"/>
</dbReference>
<evidence type="ECO:0000256" key="6">
    <source>
        <dbReference type="ARBA" id="ARBA00023136"/>
    </source>
</evidence>
<dbReference type="PANTHER" id="PTHR34583">
    <property type="entry name" value="ANTIPORTER SUBUNIT MNHC2-RELATED"/>
    <property type="match status" value="1"/>
</dbReference>
<proteinExistence type="inferred from homology"/>
<keyword evidence="3" id="KW-1003">Cell membrane</keyword>
<protein>
    <submittedName>
        <fullName evidence="8">Cation:proton antiporter</fullName>
    </submittedName>
</protein>
<comment type="subcellular location">
    <subcellularLocation>
        <location evidence="1">Cell membrane</location>
        <topology evidence="1">Multi-pass membrane protein</topology>
    </subcellularLocation>
</comment>
<evidence type="ECO:0000256" key="3">
    <source>
        <dbReference type="ARBA" id="ARBA00022475"/>
    </source>
</evidence>
<dbReference type="STRING" id="274537.BIU88_00095"/>
<dbReference type="NCBIfam" id="NF006573">
    <property type="entry name" value="PRK09094.1"/>
    <property type="match status" value="1"/>
</dbReference>
<dbReference type="PANTHER" id="PTHR34583:SF2">
    <property type="entry name" value="ANTIPORTER SUBUNIT MNHC2-RELATED"/>
    <property type="match status" value="1"/>
</dbReference>
<keyword evidence="5 7" id="KW-1133">Transmembrane helix</keyword>
<sequence length="124" mass="13299">MTLLLALITGLFYAAGIYLILRRSLVKVIFGLMFLGHAANMLIFSTGRLTKGAPAFVPKGAQALVEPFADPLPQALILTAIVIGFGLQAFAIVLFRRSFEELGTDDIDAMRSTDRIEQVGGGDA</sequence>
<evidence type="ECO:0000256" key="4">
    <source>
        <dbReference type="ARBA" id="ARBA00022692"/>
    </source>
</evidence>
<evidence type="ECO:0000256" key="1">
    <source>
        <dbReference type="ARBA" id="ARBA00004651"/>
    </source>
</evidence>
<dbReference type="Pfam" id="PF00420">
    <property type="entry name" value="Oxidored_q2"/>
    <property type="match status" value="1"/>
</dbReference>
<feature type="transmembrane region" description="Helical" evidence="7">
    <location>
        <begin position="28"/>
        <end position="47"/>
    </location>
</feature>
<dbReference type="InterPro" id="IPR050601">
    <property type="entry name" value="CPA3_antiporter_subunitC"/>
</dbReference>
<evidence type="ECO:0000256" key="7">
    <source>
        <dbReference type="SAM" id="Phobius"/>
    </source>
</evidence>
<dbReference type="NCBIfam" id="NF009302">
    <property type="entry name" value="PRK12659.1"/>
    <property type="match status" value="1"/>
</dbReference>
<evidence type="ECO:0000256" key="5">
    <source>
        <dbReference type="ARBA" id="ARBA00022989"/>
    </source>
</evidence>
<comment type="similarity">
    <text evidence="2">Belongs to the CPA3 antiporters (TC 2.A.63) subunit C family.</text>
</comment>
<dbReference type="RefSeq" id="WP_069808430.1">
    <property type="nucleotide sequence ID" value="NZ_CP017305.1"/>
</dbReference>
<dbReference type="KEGG" id="clz:BIU88_00095"/>
<keyword evidence="6 7" id="KW-0472">Membrane</keyword>
<feature type="transmembrane region" description="Helical" evidence="7">
    <location>
        <begin position="6"/>
        <end position="21"/>
    </location>
</feature>
<feature type="transmembrane region" description="Helical" evidence="7">
    <location>
        <begin position="75"/>
        <end position="95"/>
    </location>
</feature>
<evidence type="ECO:0000256" key="2">
    <source>
        <dbReference type="ARBA" id="ARBA00010388"/>
    </source>
</evidence>